<dbReference type="PROSITE" id="PS51257">
    <property type="entry name" value="PROKAR_LIPOPROTEIN"/>
    <property type="match status" value="1"/>
</dbReference>
<feature type="chain" id="PRO_5047400569" description="Copper resistance protein" evidence="1">
    <location>
        <begin position="32"/>
        <end position="136"/>
    </location>
</feature>
<comment type="caution">
    <text evidence="2">The sequence shown here is derived from an EMBL/GenBank/DDBJ whole genome shotgun (WGS) entry which is preliminary data.</text>
</comment>
<evidence type="ECO:0000313" key="2">
    <source>
        <dbReference type="EMBL" id="CAJ0808663.1"/>
    </source>
</evidence>
<dbReference type="RefSeq" id="WP_316669308.1">
    <property type="nucleotide sequence ID" value="NZ_CATZBU010000021.1"/>
</dbReference>
<organism evidence="2 3">
    <name type="scientific">Ralstonia psammae</name>
    <dbReference type="NCBI Taxonomy" id="3058598"/>
    <lineage>
        <taxon>Bacteria</taxon>
        <taxon>Pseudomonadati</taxon>
        <taxon>Pseudomonadota</taxon>
        <taxon>Betaproteobacteria</taxon>
        <taxon>Burkholderiales</taxon>
        <taxon>Burkholderiaceae</taxon>
        <taxon>Ralstonia</taxon>
    </lineage>
</organism>
<evidence type="ECO:0000256" key="1">
    <source>
        <dbReference type="SAM" id="SignalP"/>
    </source>
</evidence>
<evidence type="ECO:0000313" key="3">
    <source>
        <dbReference type="Proteomes" id="UP001189813"/>
    </source>
</evidence>
<dbReference type="EMBL" id="CATZBU010000021">
    <property type="protein sequence ID" value="CAJ0808663.1"/>
    <property type="molecule type" value="Genomic_DNA"/>
</dbReference>
<evidence type="ECO:0008006" key="4">
    <source>
        <dbReference type="Google" id="ProtNLM"/>
    </source>
</evidence>
<reference evidence="2 3" key="1">
    <citation type="submission" date="2023-07" db="EMBL/GenBank/DDBJ databases">
        <authorList>
            <person name="Peeters C."/>
        </authorList>
    </citation>
    <scope>NUCLEOTIDE SEQUENCE [LARGE SCALE GENOMIC DNA]</scope>
    <source>
        <strain evidence="2 3">LMG 19083</strain>
    </source>
</reference>
<dbReference type="Proteomes" id="UP001189813">
    <property type="component" value="Unassembled WGS sequence"/>
</dbReference>
<keyword evidence="3" id="KW-1185">Reference proteome</keyword>
<proteinExistence type="predicted"/>
<gene>
    <name evidence="2" type="ORF">LMG19083_04748</name>
</gene>
<feature type="signal peptide" evidence="1">
    <location>
        <begin position="1"/>
        <end position="31"/>
    </location>
</feature>
<name>A0ABM9JYN1_9RALS</name>
<accession>A0ABM9JYN1</accession>
<keyword evidence="1" id="KW-0732">Signal</keyword>
<protein>
    <recommendedName>
        <fullName evidence="4">Copper resistance protein</fullName>
    </recommendedName>
</protein>
<sequence length="136" mass="14564">MRALSRRLWLACFLALTFLTVQLAAAAYACAGERFAVGQAVEMHEMGDMSESCPEMAQSPSKDTGQHDGLCLEHCQASHKSADHVAPQIPTFLPVLVRMVEPTPVAIAVPQALALGDAVARAPPPPLSILHCCFRT</sequence>